<dbReference type="Proteomes" id="UP000244727">
    <property type="component" value="Chromosome"/>
</dbReference>
<dbReference type="NCBIfam" id="TIGR01929">
    <property type="entry name" value="menB"/>
    <property type="match status" value="1"/>
</dbReference>
<comment type="catalytic activity">
    <reaction evidence="1 4">
        <text>2-succinylbenzoyl-CoA + H(+) = 1,4-dihydroxy-2-naphthoyl-CoA + H2O</text>
        <dbReference type="Rhea" id="RHEA:26562"/>
        <dbReference type="ChEBI" id="CHEBI:15377"/>
        <dbReference type="ChEBI" id="CHEBI:15378"/>
        <dbReference type="ChEBI" id="CHEBI:57364"/>
        <dbReference type="ChEBI" id="CHEBI:58897"/>
        <dbReference type="EC" id="4.1.3.36"/>
    </reaction>
</comment>
<dbReference type="KEGG" id="harc:HARCEL1_07555"/>
<keyword evidence="2 4" id="KW-0456">Lyase</keyword>
<feature type="binding site" evidence="4">
    <location>
        <position position="276"/>
    </location>
    <ligand>
        <name>substrate</name>
        <note>ligand shared between two neighboring subunits</note>
    </ligand>
</feature>
<dbReference type="AlphaFoldDB" id="A0A2R4X1C5"/>
<dbReference type="EC" id="4.1.3.36" evidence="3 4"/>
<evidence type="ECO:0000313" key="6">
    <source>
        <dbReference type="EMBL" id="AWB27575.1"/>
    </source>
</evidence>
<dbReference type="UniPathway" id="UPA01057">
    <property type="reaction ID" value="UER00167"/>
</dbReference>
<feature type="binding site" description="in other chain" evidence="4">
    <location>
        <begin position="146"/>
        <end position="150"/>
    </location>
    <ligand>
        <name>substrate</name>
        <note>ligand shared between two neighboring subunits</note>
    </ligand>
</feature>
<keyword evidence="4" id="KW-0474">Menaquinone biosynthesis</keyword>
<dbReference type="InterPro" id="IPR010198">
    <property type="entry name" value="DHNA-CoA_synthase_MenB"/>
</dbReference>
<evidence type="ECO:0000256" key="4">
    <source>
        <dbReference type="HAMAP-Rule" id="MF_01934"/>
    </source>
</evidence>
<feature type="binding site" description="in other chain" evidence="4">
    <location>
        <position position="179"/>
    </location>
    <ligand>
        <name>substrate</name>
        <note>ligand shared between two neighboring subunits</note>
    </ligand>
</feature>
<gene>
    <name evidence="4" type="primary">menB</name>
    <name evidence="6" type="ORF">HARCEL1_07555</name>
</gene>
<dbReference type="FunFam" id="1.10.12.10:FF:000003">
    <property type="entry name" value="1,4-dihydroxy-2-naphthoyl-CoA synthase"/>
    <property type="match status" value="1"/>
</dbReference>
<dbReference type="FunFam" id="3.90.226.10:FF:000003">
    <property type="entry name" value="1,4-dihydroxy-2-naphthoyl-CoA synthase"/>
    <property type="match status" value="1"/>
</dbReference>
<dbReference type="InterPro" id="IPR014748">
    <property type="entry name" value="Enoyl-CoA_hydra_C"/>
</dbReference>
<feature type="region of interest" description="Disordered" evidence="5">
    <location>
        <begin position="94"/>
        <end position="120"/>
    </location>
</feature>
<dbReference type="InterPro" id="IPR029045">
    <property type="entry name" value="ClpP/crotonase-like_dom_sf"/>
</dbReference>
<feature type="binding site" description="in other chain" evidence="4">
    <location>
        <position position="42"/>
    </location>
    <ligand>
        <name>substrate</name>
        <note>ligand shared between two neighboring subunits</note>
    </ligand>
</feature>
<dbReference type="Pfam" id="PF00378">
    <property type="entry name" value="ECH_1"/>
    <property type="match status" value="1"/>
</dbReference>
<accession>A0A2R4X1C5</accession>
<dbReference type="EMBL" id="CP028858">
    <property type="protein sequence ID" value="AWB27575.1"/>
    <property type="molecule type" value="Genomic_DNA"/>
</dbReference>
<dbReference type="SUPFAM" id="SSF52096">
    <property type="entry name" value="ClpP/crotonase"/>
    <property type="match status" value="1"/>
</dbReference>
<evidence type="ECO:0000256" key="5">
    <source>
        <dbReference type="SAM" id="MobiDB-lite"/>
    </source>
</evidence>
<dbReference type="GO" id="GO:0008935">
    <property type="term" value="F:1,4-dihydroxy-2-naphthoyl-CoA synthase activity"/>
    <property type="evidence" value="ECO:0007669"/>
    <property type="project" value="UniProtKB-UniRule"/>
</dbReference>
<dbReference type="PANTHER" id="PTHR43113">
    <property type="entry name" value="NUCLEOSIDE-DIPHOSPHATE-SUGAR EPIMERASE"/>
    <property type="match status" value="1"/>
</dbReference>
<sequence length="303" mass="33082">MVSALFDPDHWEPIDLDLDDLTYHRGTDVSAVRIAFDRPDVRNAFRPETVDELLRALEHAKRQSDVGTVLLTGNGPADDGGWAFSAGGDQSVRSDAGYGYDESANQPEQGDDSAGESGDGGRVHILEVQRLIRHMPKPVVAVVPGWAVGGGHSLHVVCDLTIASREHAKFKQTDPDVASFDAGFGSAYLAKQVGQKRAREIFFLGKTYDAAEAAEMGMVNAVVAHDDLEERALEWAETMAGKSPTAMRMLKYAFNMTDDGMIGQQVFAGEATRLAYRTDEAAEGRDAFLEGRDPDFSDVPWRY</sequence>
<dbReference type="PANTHER" id="PTHR43113:SF1">
    <property type="entry name" value="1,4-DIHYDROXY-2-NAPHTHOYL-COA SYNTHASE, PEROXISOMAL"/>
    <property type="match status" value="1"/>
</dbReference>
<feature type="binding site" description="in other chain" evidence="4">
    <location>
        <begin position="86"/>
        <end position="90"/>
    </location>
    <ligand>
        <name>substrate</name>
        <note>ligand shared between two neighboring subunits</note>
    </ligand>
</feature>
<evidence type="ECO:0000313" key="7">
    <source>
        <dbReference type="Proteomes" id="UP000244727"/>
    </source>
</evidence>
<organism evidence="6 7">
    <name type="scientific">Halococcoides cellulosivorans</name>
    <dbReference type="NCBI Taxonomy" id="1679096"/>
    <lineage>
        <taxon>Archaea</taxon>
        <taxon>Methanobacteriati</taxon>
        <taxon>Methanobacteriota</taxon>
        <taxon>Stenosarchaea group</taxon>
        <taxon>Halobacteria</taxon>
        <taxon>Halobacteriales</taxon>
        <taxon>Haloarculaceae</taxon>
        <taxon>Halococcoides</taxon>
    </lineage>
</organism>
<evidence type="ECO:0000256" key="2">
    <source>
        <dbReference type="ARBA" id="ARBA00023239"/>
    </source>
</evidence>
<dbReference type="HAMAP" id="MF_01934">
    <property type="entry name" value="MenB"/>
    <property type="match status" value="1"/>
</dbReference>
<feature type="site" description="Important for catalysis" evidence="4">
    <location>
        <position position="174"/>
    </location>
</feature>
<feature type="binding site" description="in other chain" evidence="4">
    <location>
        <position position="98"/>
    </location>
    <ligand>
        <name>substrate</name>
        <note>ligand shared between two neighboring subunits</note>
    </ligand>
</feature>
<dbReference type="Gene3D" id="1.10.12.10">
    <property type="entry name" value="Lyase 2-enoyl-coa Hydratase, Chain A, domain 2"/>
    <property type="match status" value="1"/>
</dbReference>
<comment type="pathway">
    <text evidence="4">Quinol/quinone metabolism; 1,4-dihydroxy-2-naphthoate biosynthesis; 1,4-dihydroxy-2-naphthoate from chorismate: step 6/7.</text>
</comment>
<dbReference type="InterPro" id="IPR001753">
    <property type="entry name" value="Enoyl-CoA_hydra/iso"/>
</dbReference>
<dbReference type="Gene3D" id="3.90.226.10">
    <property type="entry name" value="2-enoyl-CoA Hydratase, Chain A, domain 1"/>
    <property type="match status" value="1"/>
</dbReference>
<dbReference type="GeneID" id="36512352"/>
<dbReference type="GO" id="GO:0009234">
    <property type="term" value="P:menaquinone biosynthetic process"/>
    <property type="evidence" value="ECO:0007669"/>
    <property type="project" value="UniProtKB-UniRule"/>
</dbReference>
<reference evidence="6 7" key="1">
    <citation type="submission" date="2018-04" db="EMBL/GenBank/DDBJ databases">
        <title>Halococcoides cellulosivorans gen. nov., sp. nov., an extremely halophilic cellulose-utilizing haloarchaeon from hypersaline lakes.</title>
        <authorList>
            <person name="Sorokin D.Y."/>
            <person name="Toshchakov S.V."/>
            <person name="Samarov N.I."/>
            <person name="Korzhenkov A."/>
            <person name="Kublanov I.V."/>
        </authorList>
    </citation>
    <scope>NUCLEOTIDE SEQUENCE [LARGE SCALE GENOMIC DNA]</scope>
    <source>
        <strain evidence="6 7">HArcel1</strain>
    </source>
</reference>
<comment type="similarity">
    <text evidence="4">Belongs to the enoyl-CoA hydratase/isomerase family. MenB subfamily.</text>
</comment>
<dbReference type="UniPathway" id="UPA00079"/>
<feature type="site" description="Important for catalysis" evidence="4">
    <location>
        <position position="98"/>
    </location>
</feature>
<evidence type="ECO:0000256" key="1">
    <source>
        <dbReference type="ARBA" id="ARBA00000177"/>
    </source>
</evidence>
<dbReference type="RefSeq" id="WP_108381958.1">
    <property type="nucleotide sequence ID" value="NZ_CP028858.1"/>
</dbReference>
<comment type="pathway">
    <text evidence="4">Quinol/quinone metabolism; menaquinone biosynthesis.</text>
</comment>
<feature type="binding site" description="in other chain" evidence="4">
    <location>
        <position position="173"/>
    </location>
    <ligand>
        <name>substrate</name>
        <note>ligand shared between two neighboring subunits</note>
    </ligand>
</feature>
<name>A0A2R4X1C5_9EURY</name>
<feature type="site" description="Important for catalysis" evidence="4">
    <location>
        <position position="276"/>
    </location>
</feature>
<comment type="caution">
    <text evidence="4">Lacks conserved residue(s) required for the propagation of feature annotation.</text>
</comment>
<comment type="function">
    <text evidence="4">Converts o-succinylbenzoyl-CoA (OSB-CoA) to 1,4-dihydroxy-2-naphthoyl-CoA (DHNA-CoA).</text>
</comment>
<evidence type="ECO:0000256" key="3">
    <source>
        <dbReference type="ARBA" id="ARBA00066833"/>
    </source>
</evidence>
<keyword evidence="7" id="KW-1185">Reference proteome</keyword>
<dbReference type="CDD" id="cd06558">
    <property type="entry name" value="crotonase-like"/>
    <property type="match status" value="1"/>
</dbReference>
<proteinExistence type="inferred from homology"/>
<dbReference type="NCBIfam" id="NF006186">
    <property type="entry name" value="PRK08321.1"/>
    <property type="match status" value="1"/>
</dbReference>
<protein>
    <recommendedName>
        <fullName evidence="3 4">1,4-dihydroxy-2-naphthoyl-CoA synthase</fullName>
        <shortName evidence="4">DHNA-CoA synthase</shortName>
        <ecNumber evidence="3 4">4.1.3.36</ecNumber>
    </recommendedName>
</protein>